<feature type="non-terminal residue" evidence="2">
    <location>
        <position position="1"/>
    </location>
</feature>
<dbReference type="InterPro" id="IPR053121">
    <property type="entry name" value="Spore_Coat_Assembly"/>
</dbReference>
<dbReference type="SUPFAM" id="SSF48371">
    <property type="entry name" value="ARM repeat"/>
    <property type="match status" value="1"/>
</dbReference>
<feature type="compositionally biased region" description="Basic and acidic residues" evidence="1">
    <location>
        <begin position="484"/>
        <end position="495"/>
    </location>
</feature>
<dbReference type="PANTHER" id="PTHR35365">
    <property type="entry name" value="LP04239P"/>
    <property type="match status" value="1"/>
</dbReference>
<dbReference type="Proteomes" id="UP000601435">
    <property type="component" value="Unassembled WGS sequence"/>
</dbReference>
<gene>
    <name evidence="2" type="ORF">SNEC2469_LOCUS11521</name>
</gene>
<keyword evidence="3" id="KW-1185">Reference proteome</keyword>
<dbReference type="EMBL" id="CAJNJA010018294">
    <property type="protein sequence ID" value="CAE7419590.1"/>
    <property type="molecule type" value="Genomic_DNA"/>
</dbReference>
<feature type="region of interest" description="Disordered" evidence="1">
    <location>
        <begin position="466"/>
        <end position="503"/>
    </location>
</feature>
<evidence type="ECO:0000313" key="3">
    <source>
        <dbReference type="Proteomes" id="UP000601435"/>
    </source>
</evidence>
<evidence type="ECO:0000313" key="2">
    <source>
        <dbReference type="EMBL" id="CAE7419590.1"/>
    </source>
</evidence>
<dbReference type="InterPro" id="IPR016024">
    <property type="entry name" value="ARM-type_fold"/>
</dbReference>
<dbReference type="InterPro" id="IPR011989">
    <property type="entry name" value="ARM-like"/>
</dbReference>
<accession>A0A812R5E6</accession>
<reference evidence="2" key="1">
    <citation type="submission" date="2021-02" db="EMBL/GenBank/DDBJ databases">
        <authorList>
            <person name="Dougan E. K."/>
            <person name="Rhodes N."/>
            <person name="Thang M."/>
            <person name="Chan C."/>
        </authorList>
    </citation>
    <scope>NUCLEOTIDE SEQUENCE</scope>
</reference>
<dbReference type="Gene3D" id="1.25.10.10">
    <property type="entry name" value="Leucine-rich Repeat Variant"/>
    <property type="match status" value="1"/>
</dbReference>
<protein>
    <submittedName>
        <fullName evidence="2">Uncharacterized protein</fullName>
    </submittedName>
</protein>
<proteinExistence type="predicted"/>
<dbReference type="OrthoDB" id="421943at2759"/>
<name>A0A812R5E6_9DINO</name>
<sequence>MATFADEVLRDPHVAEVAAALGDSSCEVRADALQHLLGLERPELAPYAEAVLPLVADPASDVRRLACEVIQKLEVPVLQNLKDAPVDSRMSFLRNGKAWKCLCASGSMPAPPQAPPHPAAFMQDPRKRCEGEDSWPPPPACGFDTPDTLRHRQILVQEDGRLQGLHLEPVDWQGTFMHAPADLWEIAKNEAKESRWYHWKVRDALAFTTRDFQGTALVRLLTDSEVAVRADALVALRRLPSDLWAHHTRRVIQSLRDPIAEVRLAALCALQRLGSAELAFQAPHLVPSLHDEDAEVRAAALLTLRYLKPDQLERWAEQVLRCKLDPSVEVREAAQRAVERLSPSTMADLACAGLPKDGIFRSYQQDVLHFAPLRDLLLLGQFFYMHPFRQNEDSFTVKAVGIGSSLAVHAASSAPNADLLETKLSVSQDAVDNDPVSVAARAKAWQEKVAVGVAQRLLSRHNSTARLGTALEAAPSEKAGTKRPAPEEPRRESPRHAHSHWHSRIHSQFWPEITPPALPMRPRETGNNAWTAELVSSGPWAPECSLRRVASRMPPAQSPQLMQLLLLLVLAGLSWAQDVQMCENIRDDLGAASCAQVLEPNAKGFRLTGTMSDPLRFAGLGFDDNIAGGETPGALNVCMLAAFGDGGVIPAACVPTVGTTADQWDGVPEMHYFGMIGFDCSFNHAAYAVGETIDWNYPTGNTCVGDGDLDVGLTSIKCMFESACELGTTTTTMAVVTSTTLTTTQTQSTTLTATQSSTLTTTQSTVSTSMTSSSATNTVTTTAVTTTRSSTITATYTASTRTTTTTGTGTYTTATTTYTTATVTSSTRSITTSKTTTSATASITQTRTAVSTTHTSVTTSLTRTSATTSISTTTLTTLTASTTFTATSISTTTLTTLTASTTFTATSISTTTLTTLPASTTFTATSVTVTETITKTATGTATGTVTTETLTATAVTSTGTDTSTATSTGSPAVNITGRFCPESPMIANSASLGHCAGTPHNGVCDVECSDGFTRPGLADVVLALCHEGRWRIRGECTPEGTNVTQSGAAQVLLDVSLDLPELSNFSDGYYWARAHETALYWAFAKTLGVHPAELRIELLQARGSARRLLLSLLHVAFTVRLTMLLQVNVSRAAMEQAAQELADLSSVPKMAVFEAALLEELDVSNQTNGSISAASSVTDVMMLDDYTLAQPSWYVSNWDMSGCDDCASGAGGAGQQVGEVLCSRGLRLACEGPMQSMAGPQPSATRSCPPCPSQ</sequence>
<evidence type="ECO:0000256" key="1">
    <source>
        <dbReference type="SAM" id="MobiDB-lite"/>
    </source>
</evidence>
<organism evidence="2 3">
    <name type="scientific">Symbiodinium necroappetens</name>
    <dbReference type="NCBI Taxonomy" id="1628268"/>
    <lineage>
        <taxon>Eukaryota</taxon>
        <taxon>Sar</taxon>
        <taxon>Alveolata</taxon>
        <taxon>Dinophyceae</taxon>
        <taxon>Suessiales</taxon>
        <taxon>Symbiodiniaceae</taxon>
        <taxon>Symbiodinium</taxon>
    </lineage>
</organism>
<dbReference type="AlphaFoldDB" id="A0A812R5E6"/>
<dbReference type="PANTHER" id="PTHR35365:SF18">
    <property type="entry name" value="MUCIN-19-LIKE-RELATED"/>
    <property type="match status" value="1"/>
</dbReference>
<comment type="caution">
    <text evidence="2">The sequence shown here is derived from an EMBL/GenBank/DDBJ whole genome shotgun (WGS) entry which is preliminary data.</text>
</comment>